<feature type="transmembrane region" description="Helical" evidence="1">
    <location>
        <begin position="183"/>
        <end position="205"/>
    </location>
</feature>
<feature type="transmembrane region" description="Helical" evidence="1">
    <location>
        <begin position="283"/>
        <end position="299"/>
    </location>
</feature>
<protein>
    <recommendedName>
        <fullName evidence="6">Acyltransferase 3 domain-containing protein</fullName>
    </recommendedName>
</protein>
<dbReference type="FunCoup" id="B0WNX2">
    <property type="interactions" value="12"/>
</dbReference>
<sequence>MVRKCVTSAIITCFVLAKCVGSSDPFIDLNHYLRMPKLFAYDDYDECFNGYSSLDPMYCVVRSVIKPNNRSDLWNLIENFSNDTYRHFRHNHLDRGICLERCRRMLVGLQNDTLQQLYVDKFQIDFAYIMEPAAFENGAEDRSTYGQLINVCVNHELNRSHNLSAYSEIEYCTRPERHINLDLLDLSFIAVSLLLIFLVMASSWFDRQLNLRQHEADHYRKNLACSKTMLLTAFSLKRNWHRLTGQSRDQLNEDLRFFQTIRFLTFCLVVMMHPASWYLATDFQLFTLGMILVVAVVKYPRLKLKLYSLAAAVSIILPALVIYFGEFDGTFIVRLQDQRFYYWYDRMYREVYIPTHTNMGCYLGGIILGAIYYSQRKNHAVGNRAWYLQLLWYTVVPVGFLTMMSNVIFYQNNFEKPSLWMALFYPAMKNSWVLLGAISLYGMIYEYNKLVKDFLSSSFFVPLGRLSYCAYVCHMALLKLVFFGTRETRYFGQMALISSTIMVVILSYAFALILALLLELPVTAIQKYLFAGKLG</sequence>
<evidence type="ECO:0008006" key="6">
    <source>
        <dbReference type="Google" id="ProtNLM"/>
    </source>
</evidence>
<dbReference type="PANTHER" id="PTHR11161:SF22">
    <property type="entry name" value="ACYLTRANSFERASE 3 DOMAIN-CONTAINING PROTEIN-RELATED"/>
    <property type="match status" value="1"/>
</dbReference>
<keyword evidence="5" id="KW-1185">Reference proteome</keyword>
<dbReference type="EnsemblMetazoa" id="CPIJ008751-RA">
    <property type="protein sequence ID" value="CPIJ008751-PA"/>
    <property type="gene ID" value="CPIJ008751"/>
</dbReference>
<dbReference type="VEuPathDB" id="VectorBase:CPIJ008751"/>
<feature type="transmembrane region" description="Helical" evidence="1">
    <location>
        <begin position="385"/>
        <end position="410"/>
    </location>
</feature>
<keyword evidence="2" id="KW-0732">Signal</keyword>
<proteinExistence type="predicted"/>
<dbReference type="eggNOG" id="KOG3700">
    <property type="taxonomic scope" value="Eukaryota"/>
</dbReference>
<evidence type="ECO:0000256" key="1">
    <source>
        <dbReference type="SAM" id="Phobius"/>
    </source>
</evidence>
<dbReference type="HOGENOM" id="CLU_007874_5_0_1"/>
<evidence type="ECO:0000313" key="4">
    <source>
        <dbReference type="EnsemblMetazoa" id="CPIJ008751-PA"/>
    </source>
</evidence>
<dbReference type="VEuPathDB" id="VectorBase:CQUJHB014862"/>
<reference evidence="4" key="2">
    <citation type="submission" date="2021-02" db="UniProtKB">
        <authorList>
            <consortium name="EnsemblMetazoa"/>
        </authorList>
    </citation>
    <scope>IDENTIFICATION</scope>
    <source>
        <strain evidence="4">JHB</strain>
    </source>
</reference>
<dbReference type="AlphaFoldDB" id="B0WNX2"/>
<keyword evidence="1" id="KW-1133">Transmembrane helix</keyword>
<feature type="transmembrane region" description="Helical" evidence="1">
    <location>
        <begin position="306"/>
        <end position="325"/>
    </location>
</feature>
<feature type="chain" id="PRO_5014566882" description="Acyltransferase 3 domain-containing protein" evidence="2">
    <location>
        <begin position="18"/>
        <end position="535"/>
    </location>
</feature>
<dbReference type="Proteomes" id="UP000002320">
    <property type="component" value="Unassembled WGS sequence"/>
</dbReference>
<evidence type="ECO:0000313" key="3">
    <source>
        <dbReference type="EMBL" id="EDS31991.1"/>
    </source>
</evidence>
<reference evidence="3" key="1">
    <citation type="submission" date="2007-03" db="EMBL/GenBank/DDBJ databases">
        <title>Annotation of Culex pipiens quinquefasciatus.</title>
        <authorList>
            <consortium name="The Broad Institute Genome Sequencing Platform"/>
            <person name="Atkinson P.W."/>
            <person name="Hemingway J."/>
            <person name="Christensen B.M."/>
            <person name="Higgs S."/>
            <person name="Kodira C."/>
            <person name="Hannick L."/>
            <person name="Megy K."/>
            <person name="O'Leary S."/>
            <person name="Pearson M."/>
            <person name="Haas B.J."/>
            <person name="Mauceli E."/>
            <person name="Wortman J.R."/>
            <person name="Lee N.H."/>
            <person name="Guigo R."/>
            <person name="Stanke M."/>
            <person name="Alvarado L."/>
            <person name="Amedeo P."/>
            <person name="Antoine C.H."/>
            <person name="Arensburger P."/>
            <person name="Bidwell S.L."/>
            <person name="Crawford M."/>
            <person name="Camaro F."/>
            <person name="Devon K."/>
            <person name="Engels R."/>
            <person name="Hammond M."/>
            <person name="Howarth C."/>
            <person name="Koehrsen M."/>
            <person name="Lawson D."/>
            <person name="Montgomery P."/>
            <person name="Nene V."/>
            <person name="Nusbaum C."/>
            <person name="Puiu D."/>
            <person name="Romero-Severson J."/>
            <person name="Severson D.W."/>
            <person name="Shumway M."/>
            <person name="Sisk P."/>
            <person name="Stolte C."/>
            <person name="Zeng Q."/>
            <person name="Eisenstadt E."/>
            <person name="Fraser-Liggett C."/>
            <person name="Strausberg R."/>
            <person name="Galagan J."/>
            <person name="Birren B."/>
            <person name="Collins F.H."/>
        </authorList>
    </citation>
    <scope>NUCLEOTIDE SEQUENCE [LARGE SCALE GENOMIC DNA]</scope>
    <source>
        <strain evidence="3">JHB</strain>
    </source>
</reference>
<feature type="transmembrane region" description="Helical" evidence="1">
    <location>
        <begin position="351"/>
        <end position="373"/>
    </location>
</feature>
<dbReference type="KEGG" id="cqu:CpipJ_CPIJ008751"/>
<evidence type="ECO:0000313" key="5">
    <source>
        <dbReference type="Proteomes" id="UP000002320"/>
    </source>
</evidence>
<keyword evidence="1" id="KW-0812">Transmembrane</keyword>
<feature type="transmembrane region" description="Helical" evidence="1">
    <location>
        <begin position="494"/>
        <end position="518"/>
    </location>
</feature>
<name>B0WNX2_CULQU</name>
<dbReference type="STRING" id="7176.B0WNX2"/>
<dbReference type="EMBL" id="DS232017">
    <property type="protein sequence ID" value="EDS31991.1"/>
    <property type="molecule type" value="Genomic_DNA"/>
</dbReference>
<dbReference type="InterPro" id="IPR052728">
    <property type="entry name" value="O2_lipid_transport_reg"/>
</dbReference>
<dbReference type="PANTHER" id="PTHR11161">
    <property type="entry name" value="O-ACYLTRANSFERASE"/>
    <property type="match status" value="1"/>
</dbReference>
<dbReference type="InParanoid" id="B0WNX2"/>
<dbReference type="OMA" id="FAYIMEP"/>
<feature type="transmembrane region" description="Helical" evidence="1">
    <location>
        <begin position="430"/>
        <end position="447"/>
    </location>
</feature>
<gene>
    <name evidence="4" type="primary">6041098</name>
    <name evidence="3" type="ORF">CpipJ_CPIJ008751</name>
</gene>
<keyword evidence="1" id="KW-0472">Membrane</keyword>
<feature type="signal peptide" evidence="2">
    <location>
        <begin position="1"/>
        <end position="17"/>
    </location>
</feature>
<evidence type="ECO:0000256" key="2">
    <source>
        <dbReference type="SAM" id="SignalP"/>
    </source>
</evidence>
<accession>B0WNX2</accession>
<feature type="transmembrane region" description="Helical" evidence="1">
    <location>
        <begin position="459"/>
        <end position="482"/>
    </location>
</feature>
<dbReference type="OrthoDB" id="10265389at2759"/>
<organism>
    <name type="scientific">Culex quinquefasciatus</name>
    <name type="common">Southern house mosquito</name>
    <name type="synonym">Culex pungens</name>
    <dbReference type="NCBI Taxonomy" id="7176"/>
    <lineage>
        <taxon>Eukaryota</taxon>
        <taxon>Metazoa</taxon>
        <taxon>Ecdysozoa</taxon>
        <taxon>Arthropoda</taxon>
        <taxon>Hexapoda</taxon>
        <taxon>Insecta</taxon>
        <taxon>Pterygota</taxon>
        <taxon>Neoptera</taxon>
        <taxon>Endopterygota</taxon>
        <taxon>Diptera</taxon>
        <taxon>Nematocera</taxon>
        <taxon>Culicoidea</taxon>
        <taxon>Culicidae</taxon>
        <taxon>Culicinae</taxon>
        <taxon>Culicini</taxon>
        <taxon>Culex</taxon>
        <taxon>Culex</taxon>
    </lineage>
</organism>